<accession>A0A926EP16</accession>
<name>A0A926EP16_9FIRM</name>
<evidence type="ECO:0000313" key="2">
    <source>
        <dbReference type="Proteomes" id="UP000623678"/>
    </source>
</evidence>
<sequence length="140" mass="15593">MSGPYDDIIQLPHPTSARHPRMSLSNRAAQFSPFAALSGHSAALAETARLTDQQIELSDDDKAVLDQKQRILLGHINEHPEIMVTWFQPDEKKDGGQYITTTGRLKRFDESACMLLLKDGSNIPISHIIGLESAYFEGLF</sequence>
<dbReference type="EMBL" id="JACRTD010000003">
    <property type="protein sequence ID" value="MBC8584777.1"/>
    <property type="molecule type" value="Genomic_DNA"/>
</dbReference>
<dbReference type="Proteomes" id="UP000623678">
    <property type="component" value="Unassembled WGS sequence"/>
</dbReference>
<proteinExistence type="predicted"/>
<protein>
    <recommendedName>
        <fullName evidence="3">YolD-like protein</fullName>
    </recommendedName>
</protein>
<evidence type="ECO:0000313" key="1">
    <source>
        <dbReference type="EMBL" id="MBC8584777.1"/>
    </source>
</evidence>
<keyword evidence="2" id="KW-1185">Reference proteome</keyword>
<comment type="caution">
    <text evidence="1">The sequence shown here is derived from an EMBL/GenBank/DDBJ whole genome shotgun (WGS) entry which is preliminary data.</text>
</comment>
<reference evidence="1" key="1">
    <citation type="submission" date="2020-08" db="EMBL/GenBank/DDBJ databases">
        <title>Genome public.</title>
        <authorList>
            <person name="Liu C."/>
            <person name="Sun Q."/>
        </authorList>
    </citation>
    <scope>NUCLEOTIDE SEQUENCE</scope>
    <source>
        <strain evidence="1">NSJ-64</strain>
    </source>
</reference>
<dbReference type="RefSeq" id="WP_262394606.1">
    <property type="nucleotide sequence ID" value="NZ_JACRTD010000003.1"/>
</dbReference>
<organism evidence="1 2">
    <name type="scientific">Youxingia wuxianensis</name>
    <dbReference type="NCBI Taxonomy" id="2763678"/>
    <lineage>
        <taxon>Bacteria</taxon>
        <taxon>Bacillati</taxon>
        <taxon>Bacillota</taxon>
        <taxon>Clostridia</taxon>
        <taxon>Eubacteriales</taxon>
        <taxon>Oscillospiraceae</taxon>
        <taxon>Youxingia</taxon>
    </lineage>
</organism>
<evidence type="ECO:0008006" key="3">
    <source>
        <dbReference type="Google" id="ProtNLM"/>
    </source>
</evidence>
<dbReference type="AlphaFoldDB" id="A0A926EP16"/>
<gene>
    <name evidence="1" type="ORF">H8705_04195</name>
</gene>